<dbReference type="GO" id="GO:0016717">
    <property type="term" value="F:oxidoreductase activity, acting on paired donors, with oxidation of a pair of donors resulting in the reduction of molecular oxygen to two molecules of water"/>
    <property type="evidence" value="ECO:0007669"/>
    <property type="project" value="TreeGrafter"/>
</dbReference>
<feature type="transmembrane region" description="Helical" evidence="12">
    <location>
        <begin position="292"/>
        <end position="311"/>
    </location>
</feature>
<evidence type="ECO:0000256" key="7">
    <source>
        <dbReference type="ARBA" id="ARBA00022989"/>
    </source>
</evidence>
<keyword evidence="11 12" id="KW-0472">Membrane</keyword>
<evidence type="ECO:0000313" key="14">
    <source>
        <dbReference type="EMBL" id="CAH9132736.1"/>
    </source>
</evidence>
<evidence type="ECO:0000256" key="2">
    <source>
        <dbReference type="ARBA" id="ARBA00005189"/>
    </source>
</evidence>
<dbReference type="GO" id="GO:0016020">
    <property type="term" value="C:membrane"/>
    <property type="evidence" value="ECO:0007669"/>
    <property type="project" value="UniProtKB-SubCell"/>
</dbReference>
<evidence type="ECO:0000256" key="5">
    <source>
        <dbReference type="ARBA" id="ARBA00022692"/>
    </source>
</evidence>
<evidence type="ECO:0000256" key="1">
    <source>
        <dbReference type="ARBA" id="ARBA00004141"/>
    </source>
</evidence>
<keyword evidence="6" id="KW-0479">Metal-binding</keyword>
<feature type="transmembrane region" description="Helical" evidence="12">
    <location>
        <begin position="139"/>
        <end position="156"/>
    </location>
</feature>
<proteinExistence type="inferred from homology"/>
<dbReference type="PANTHER" id="PTHR19353">
    <property type="entry name" value="FATTY ACID DESATURASE 2"/>
    <property type="match status" value="1"/>
</dbReference>
<dbReference type="AlphaFoldDB" id="A0AAV0FBF3"/>
<dbReference type="SUPFAM" id="SSF55856">
    <property type="entry name" value="Cytochrome b5-like heme/steroid binding domain"/>
    <property type="match status" value="1"/>
</dbReference>
<evidence type="ECO:0000256" key="8">
    <source>
        <dbReference type="ARBA" id="ARBA00023002"/>
    </source>
</evidence>
<sequence length="455" mass="52653">MENENNKFISITAEELKRHNKEGDLWISIHGKVYDVSEWAQHHPGGEYPLLTLSGQDSTDAFLAYHPNMSPHHLTRFFTGFDLVDYHVSEVSKDYIHLVSHFSNSGLFHDKGHLAFFYVAAMSAMFLTSVYGVVFGGSFWVHFVCALVMGSLWVQAGWVGHDSGHYDIMRTRRASRVAQLLVVNCMSGMSIWWWKWNHNAHHIACNTVDFDPDIQLMPFLAVSSKLFMTNSSILSHFYKKRMTFDSLARFLVSYQHWTFYPIMLFLARANMFVQSWTTLLTKKNIVEANRNLEILGLAAFTIWYPFLLSYLPSFSERLMFVVVSLMVTGMQHIQLSFSHFTSMFFVGPLTGQDWIEKQVQGTLNLVCPPWMDWFYGGMQFQIEHHLFPRMPGCQLRRLVPFVKELCEKHGLTYSCETYFKANVLTYRSLRKAAYEARGSTTSLDVQPKNLVWEAL</sequence>
<comment type="pathway">
    <text evidence="2">Lipid metabolism.</text>
</comment>
<evidence type="ECO:0000259" key="13">
    <source>
        <dbReference type="PROSITE" id="PS50255"/>
    </source>
</evidence>
<comment type="caution">
    <text evidence="14">The sequence shown here is derived from an EMBL/GenBank/DDBJ whole genome shotgun (WGS) entry which is preliminary data.</text>
</comment>
<dbReference type="Pfam" id="PF00173">
    <property type="entry name" value="Cyt-b5"/>
    <property type="match status" value="1"/>
</dbReference>
<feature type="non-terminal residue" evidence="14">
    <location>
        <position position="455"/>
    </location>
</feature>
<evidence type="ECO:0000256" key="11">
    <source>
        <dbReference type="ARBA" id="ARBA00023136"/>
    </source>
</evidence>
<comment type="subcellular location">
    <subcellularLocation>
        <location evidence="1">Membrane</location>
        <topology evidence="1">Multi-pass membrane protein</topology>
    </subcellularLocation>
</comment>
<keyword evidence="5 12" id="KW-0812">Transmembrane</keyword>
<dbReference type="InterPro" id="IPR005804">
    <property type="entry name" value="FA_desaturase_dom"/>
</dbReference>
<feature type="transmembrane region" description="Helical" evidence="12">
    <location>
        <begin position="114"/>
        <end position="133"/>
    </location>
</feature>
<evidence type="ECO:0000256" key="10">
    <source>
        <dbReference type="ARBA" id="ARBA00023098"/>
    </source>
</evidence>
<feature type="transmembrane region" description="Helical" evidence="12">
    <location>
        <begin position="214"/>
        <end position="238"/>
    </location>
</feature>
<dbReference type="InterPro" id="IPR001199">
    <property type="entry name" value="Cyt_B5-like_heme/steroid-bd"/>
</dbReference>
<keyword evidence="9" id="KW-0408">Iron</keyword>
<accession>A0AAV0FBF3</accession>
<evidence type="ECO:0000256" key="4">
    <source>
        <dbReference type="ARBA" id="ARBA00022617"/>
    </source>
</evidence>
<dbReference type="Pfam" id="PF00487">
    <property type="entry name" value="FA_desaturase"/>
    <property type="match status" value="1"/>
</dbReference>
<dbReference type="PROSITE" id="PS50255">
    <property type="entry name" value="CYTOCHROME_B5_2"/>
    <property type="match status" value="1"/>
</dbReference>
<dbReference type="PANTHER" id="PTHR19353:SF30">
    <property type="entry name" value="DELTA 8-(E)-SPHINGOLIPID DESATURASE"/>
    <property type="match status" value="1"/>
</dbReference>
<keyword evidence="4" id="KW-0349">Heme</keyword>
<evidence type="ECO:0000256" key="12">
    <source>
        <dbReference type="SAM" id="Phobius"/>
    </source>
</evidence>
<evidence type="ECO:0000256" key="3">
    <source>
        <dbReference type="ARBA" id="ARBA00009295"/>
    </source>
</evidence>
<dbReference type="GO" id="GO:0006629">
    <property type="term" value="P:lipid metabolic process"/>
    <property type="evidence" value="ECO:0007669"/>
    <property type="project" value="UniProtKB-KW"/>
</dbReference>
<protein>
    <recommendedName>
        <fullName evidence="13">Cytochrome b5 heme-binding domain-containing protein</fullName>
    </recommendedName>
</protein>
<name>A0AAV0FBF3_9ASTE</name>
<evidence type="ECO:0000256" key="9">
    <source>
        <dbReference type="ARBA" id="ARBA00023004"/>
    </source>
</evidence>
<dbReference type="PIRSF" id="PIRSF015921">
    <property type="entry name" value="FA_sphinglp_des"/>
    <property type="match status" value="1"/>
</dbReference>
<comment type="similarity">
    <text evidence="3">Belongs to the fatty acid desaturase type 1 family.</text>
</comment>
<evidence type="ECO:0000256" key="6">
    <source>
        <dbReference type="ARBA" id="ARBA00022723"/>
    </source>
</evidence>
<dbReference type="EMBL" id="CAMAPF010000972">
    <property type="protein sequence ID" value="CAH9132736.1"/>
    <property type="molecule type" value="Genomic_DNA"/>
</dbReference>
<dbReference type="Proteomes" id="UP001152523">
    <property type="component" value="Unassembled WGS sequence"/>
</dbReference>
<feature type="transmembrane region" description="Helical" evidence="12">
    <location>
        <begin position="259"/>
        <end position="280"/>
    </location>
</feature>
<gene>
    <name evidence="14" type="ORF">CEPIT_LOCUS32408</name>
</gene>
<feature type="transmembrane region" description="Helical" evidence="12">
    <location>
        <begin position="177"/>
        <end position="194"/>
    </location>
</feature>
<organism evidence="14 15">
    <name type="scientific">Cuscuta epithymum</name>
    <dbReference type="NCBI Taxonomy" id="186058"/>
    <lineage>
        <taxon>Eukaryota</taxon>
        <taxon>Viridiplantae</taxon>
        <taxon>Streptophyta</taxon>
        <taxon>Embryophyta</taxon>
        <taxon>Tracheophyta</taxon>
        <taxon>Spermatophyta</taxon>
        <taxon>Magnoliopsida</taxon>
        <taxon>eudicotyledons</taxon>
        <taxon>Gunneridae</taxon>
        <taxon>Pentapetalae</taxon>
        <taxon>asterids</taxon>
        <taxon>lamiids</taxon>
        <taxon>Solanales</taxon>
        <taxon>Convolvulaceae</taxon>
        <taxon>Cuscuteae</taxon>
        <taxon>Cuscuta</taxon>
        <taxon>Cuscuta subgen. Cuscuta</taxon>
    </lineage>
</organism>
<dbReference type="InterPro" id="IPR036400">
    <property type="entry name" value="Cyt_B5-like_heme/steroid_sf"/>
</dbReference>
<dbReference type="Gene3D" id="3.10.120.10">
    <property type="entry name" value="Cytochrome b5-like heme/steroid binding domain"/>
    <property type="match status" value="1"/>
</dbReference>
<dbReference type="GO" id="GO:0046872">
    <property type="term" value="F:metal ion binding"/>
    <property type="evidence" value="ECO:0007669"/>
    <property type="project" value="UniProtKB-KW"/>
</dbReference>
<keyword evidence="15" id="KW-1185">Reference proteome</keyword>
<dbReference type="SMART" id="SM01117">
    <property type="entry name" value="Cyt-b5"/>
    <property type="match status" value="1"/>
</dbReference>
<feature type="transmembrane region" description="Helical" evidence="12">
    <location>
        <begin position="318"/>
        <end position="337"/>
    </location>
</feature>
<feature type="domain" description="Cytochrome b5 heme-binding" evidence="13">
    <location>
        <begin position="8"/>
        <end position="92"/>
    </location>
</feature>
<keyword evidence="8" id="KW-0560">Oxidoreductase</keyword>
<reference evidence="14" key="1">
    <citation type="submission" date="2022-07" db="EMBL/GenBank/DDBJ databases">
        <authorList>
            <person name="Macas J."/>
            <person name="Novak P."/>
            <person name="Neumann P."/>
        </authorList>
    </citation>
    <scope>NUCLEOTIDE SEQUENCE</scope>
</reference>
<dbReference type="CDD" id="cd03506">
    <property type="entry name" value="Delta6-FADS-like"/>
    <property type="match status" value="1"/>
</dbReference>
<evidence type="ECO:0000313" key="15">
    <source>
        <dbReference type="Proteomes" id="UP001152523"/>
    </source>
</evidence>
<keyword evidence="10" id="KW-0443">Lipid metabolism</keyword>
<dbReference type="InterPro" id="IPR012171">
    <property type="entry name" value="Fatty_acid_desaturase"/>
</dbReference>
<keyword evidence="7 12" id="KW-1133">Transmembrane helix</keyword>